<dbReference type="AlphaFoldDB" id="A0A8T8LJE4"/>
<dbReference type="PRINTS" id="PR01181">
    <property type="entry name" value="DAPDCRBXLASE"/>
</dbReference>
<dbReference type="EMBL" id="CP073695">
    <property type="protein sequence ID" value="QUO47342.1"/>
    <property type="molecule type" value="Genomic_DNA"/>
</dbReference>
<dbReference type="Gene3D" id="3.20.20.10">
    <property type="entry name" value="Alanine racemase"/>
    <property type="match status" value="1"/>
</dbReference>
<feature type="binding site" evidence="5">
    <location>
        <position position="334"/>
    </location>
    <ligand>
        <name>substrate</name>
    </ligand>
</feature>
<dbReference type="PANTHER" id="PTHR43727">
    <property type="entry name" value="DIAMINOPIMELATE DECARBOXYLASE"/>
    <property type="match status" value="1"/>
</dbReference>
<evidence type="ECO:0000256" key="9">
    <source>
        <dbReference type="SAM" id="MobiDB-lite"/>
    </source>
</evidence>
<evidence type="ECO:0000256" key="8">
    <source>
        <dbReference type="RuleBase" id="RU003738"/>
    </source>
</evidence>
<dbReference type="PANTHER" id="PTHR43727:SF2">
    <property type="entry name" value="GROUP IV DECARBOXYLASE"/>
    <property type="match status" value="1"/>
</dbReference>
<feature type="binding site" evidence="5">
    <location>
        <position position="338"/>
    </location>
    <ligand>
        <name>substrate</name>
    </ligand>
</feature>
<comment type="subunit">
    <text evidence="5">Homodimer.</text>
</comment>
<dbReference type="InterPro" id="IPR029066">
    <property type="entry name" value="PLP-binding_barrel"/>
</dbReference>
<proteinExistence type="inferred from homology"/>
<feature type="binding site" evidence="5">
    <location>
        <position position="298"/>
    </location>
    <ligand>
        <name>substrate</name>
    </ligand>
</feature>
<reference evidence="11 12" key="1">
    <citation type="submission" date="2021-03" db="EMBL/GenBank/DDBJ databases">
        <title>Halorubrum sodomense MBLA0099, Whole genome shotgun sequencing.</title>
        <authorList>
            <person name="Seo M.-J."/>
            <person name="Cho E.-S."/>
            <person name="Hwang C.Y."/>
        </authorList>
    </citation>
    <scope>NUCLEOTIDE SEQUENCE [LARGE SCALE GENOMIC DNA]</scope>
    <source>
        <strain evidence="11 12">MBLA0099</strain>
    </source>
</reference>
<evidence type="ECO:0000256" key="2">
    <source>
        <dbReference type="ARBA" id="ARBA00022793"/>
    </source>
</evidence>
<dbReference type="InterPro" id="IPR002986">
    <property type="entry name" value="DAP_deCOOHase_LysA"/>
</dbReference>
<feature type="binding site" evidence="5">
    <location>
        <position position="372"/>
    </location>
    <ligand>
        <name>substrate</name>
    </ligand>
</feature>
<dbReference type="InterPro" id="IPR022644">
    <property type="entry name" value="De-COase2_N"/>
</dbReference>
<feature type="active site" description="Proton donor" evidence="7">
    <location>
        <position position="371"/>
    </location>
</feature>
<dbReference type="SUPFAM" id="SSF51419">
    <property type="entry name" value="PLP-binding barrel"/>
    <property type="match status" value="1"/>
</dbReference>
<dbReference type="EC" id="4.1.1.20" evidence="5 6"/>
<name>A0A8T8LJE4_9EURY</name>
<feature type="domain" description="Orn/DAP/Arg decarboxylase 2 N-terminal" evidence="10">
    <location>
        <begin position="45"/>
        <end position="302"/>
    </location>
</feature>
<feature type="region of interest" description="Disordered" evidence="9">
    <location>
        <begin position="430"/>
        <end position="455"/>
    </location>
</feature>
<evidence type="ECO:0000256" key="3">
    <source>
        <dbReference type="ARBA" id="ARBA00022898"/>
    </source>
</evidence>
<dbReference type="GO" id="GO:0009089">
    <property type="term" value="P:lysine biosynthetic process via diaminopimelate"/>
    <property type="evidence" value="ECO:0007669"/>
    <property type="project" value="UniProtKB-UniRule"/>
</dbReference>
<dbReference type="Gene3D" id="2.40.37.10">
    <property type="entry name" value="Lyase, Ornithine Decarboxylase, Chain A, domain 1"/>
    <property type="match status" value="1"/>
</dbReference>
<dbReference type="GO" id="GO:0008836">
    <property type="term" value="F:diaminopimelate decarboxylase activity"/>
    <property type="evidence" value="ECO:0007669"/>
    <property type="project" value="UniProtKB-UniRule"/>
</dbReference>
<comment type="similarity">
    <text evidence="5">Belongs to the Orn/Lys/Arg decarboxylase class-II family. LysA subfamily.</text>
</comment>
<keyword evidence="5" id="KW-0028">Amino-acid biosynthesis</keyword>
<sequence length="455" mass="47956">MSSPESGATDARENPPVRRVSDWDAERLRGLAAEYETPLYVQDLDRVRENCERLLAAFPNADVRYAVKAHTGRAVLETVRDAGLDAECASAGEVDRALAAGFDGSRLHYTAVNPPARDLDYVVGVAEAEPDLTVTVGAADTLDRLAERGYDGRVCVRVNPGVGAGHHEKVTTGGAAKFGIPYDRAAEAARAAAERFDVVGIHAHAGSGIDPEQLDSHRELVARMGELARDLAAPGAADDDAPASAAPLDLEYVDVGGGFGVPYEEDASPLDLSAVADATREAVAPLPEGVDLAVEPGRYVVADAGVLLTRVNTVKDTPDETVVGVDAGMTDLLRPAMYDAYHPIRNLGGASGESPVEEREATPVTVAGPICETGDTLGKNRALTDPVRGDLLAVGVAGAYGYEMASQYNSRPRPAEVALDDGTAAVARRREALGDLTTVEREADRDRTDRPEGDR</sequence>
<feature type="compositionally biased region" description="Basic and acidic residues" evidence="9">
    <location>
        <begin position="10"/>
        <end position="20"/>
    </location>
</feature>
<dbReference type="InterPro" id="IPR022657">
    <property type="entry name" value="De-COase2_CS"/>
</dbReference>
<dbReference type="SUPFAM" id="SSF50621">
    <property type="entry name" value="Alanine racemase C-terminal domain-like"/>
    <property type="match status" value="1"/>
</dbReference>
<keyword evidence="2 5" id="KW-0210">Decarboxylase</keyword>
<feature type="binding site" evidence="5">
    <location>
        <position position="258"/>
    </location>
    <ligand>
        <name>pyridoxal 5'-phosphate</name>
        <dbReference type="ChEBI" id="CHEBI:597326"/>
    </ligand>
</feature>
<keyword evidence="4 5" id="KW-0456">Lyase</keyword>
<feature type="region of interest" description="Disordered" evidence="9">
    <location>
        <begin position="1"/>
        <end position="20"/>
    </location>
</feature>
<accession>A0A8T8LJE4</accession>
<dbReference type="CDD" id="cd06828">
    <property type="entry name" value="PLPDE_III_DapDC"/>
    <property type="match status" value="1"/>
</dbReference>
<evidence type="ECO:0000256" key="1">
    <source>
        <dbReference type="ARBA" id="ARBA00001933"/>
    </source>
</evidence>
<dbReference type="InterPro" id="IPR009006">
    <property type="entry name" value="Ala_racemase/Decarboxylase_C"/>
</dbReference>
<comment type="cofactor">
    <cofactor evidence="1 5 7 8">
        <name>pyridoxal 5'-phosphate</name>
        <dbReference type="ChEBI" id="CHEBI:597326"/>
    </cofactor>
</comment>
<comment type="catalytic activity">
    <reaction evidence="5 8">
        <text>meso-2,6-diaminopimelate + H(+) = L-lysine + CO2</text>
        <dbReference type="Rhea" id="RHEA:15101"/>
        <dbReference type="ChEBI" id="CHEBI:15378"/>
        <dbReference type="ChEBI" id="CHEBI:16526"/>
        <dbReference type="ChEBI" id="CHEBI:32551"/>
        <dbReference type="ChEBI" id="CHEBI:57791"/>
        <dbReference type="EC" id="4.1.1.20"/>
    </reaction>
</comment>
<gene>
    <name evidence="5 11" type="primary">lysA</name>
    <name evidence="11" type="ORF">J7656_12275</name>
</gene>
<protein>
    <recommendedName>
        <fullName evidence="5 6">Diaminopimelate decarboxylase</fullName>
        <shortName evidence="5">DAP decarboxylase</shortName>
        <shortName evidence="5">DAPDC</shortName>
        <ecNumber evidence="5 6">4.1.1.20</ecNumber>
    </recommendedName>
</protein>
<dbReference type="HAMAP" id="MF_02120">
    <property type="entry name" value="LysA"/>
    <property type="match status" value="1"/>
</dbReference>
<dbReference type="InterPro" id="IPR022653">
    <property type="entry name" value="De-COase2_pyr-phos_BS"/>
</dbReference>
<dbReference type="RefSeq" id="WP_211553438.1">
    <property type="nucleotide sequence ID" value="NZ_CP073695.1"/>
</dbReference>
<dbReference type="InterPro" id="IPR000183">
    <property type="entry name" value="Orn/DAP/Arg_de-COase"/>
</dbReference>
<feature type="modified residue" description="N6-(pyridoxal phosphate)lysine" evidence="5 7">
    <location>
        <position position="68"/>
    </location>
</feature>
<dbReference type="Pfam" id="PF02784">
    <property type="entry name" value="Orn_Arg_deC_N"/>
    <property type="match status" value="1"/>
</dbReference>
<evidence type="ECO:0000259" key="10">
    <source>
        <dbReference type="Pfam" id="PF02784"/>
    </source>
</evidence>
<feature type="binding site" evidence="5">
    <location>
        <position position="400"/>
    </location>
    <ligand>
        <name>pyridoxal 5'-phosphate</name>
        <dbReference type="ChEBI" id="CHEBI:597326"/>
    </ligand>
</feature>
<keyword evidence="3 5" id="KW-0663">Pyridoxal phosphate</keyword>
<dbReference type="GeneID" id="64828329"/>
<dbReference type="PRINTS" id="PR01179">
    <property type="entry name" value="ODADCRBXLASE"/>
</dbReference>
<comment type="pathway">
    <text evidence="5 8">Amino-acid biosynthesis; L-lysine biosynthesis via DAP pathway; L-lysine from DL-2,6-diaminopimelate: step 1/1.</text>
</comment>
<evidence type="ECO:0000313" key="12">
    <source>
        <dbReference type="Proteomes" id="UP000679341"/>
    </source>
</evidence>
<organism evidence="11 12">
    <name type="scientific">Halorubrum ruber</name>
    <dbReference type="NCBI Taxonomy" id="2982524"/>
    <lineage>
        <taxon>Archaea</taxon>
        <taxon>Methanobacteriati</taxon>
        <taxon>Methanobacteriota</taxon>
        <taxon>Stenosarchaea group</taxon>
        <taxon>Halobacteria</taxon>
        <taxon>Halobacteriales</taxon>
        <taxon>Haloferacaceae</taxon>
        <taxon>Halorubrum</taxon>
    </lineage>
</organism>
<dbReference type="GO" id="GO:0030170">
    <property type="term" value="F:pyridoxal phosphate binding"/>
    <property type="evidence" value="ECO:0007669"/>
    <property type="project" value="UniProtKB-UniRule"/>
</dbReference>
<evidence type="ECO:0000313" key="11">
    <source>
        <dbReference type="EMBL" id="QUO47342.1"/>
    </source>
</evidence>
<comment type="function">
    <text evidence="5">Specifically catalyzes the decarboxylation of meso-diaminopimelate (meso-DAP) to L-lysine.</text>
</comment>
<evidence type="ECO:0000256" key="5">
    <source>
        <dbReference type="HAMAP-Rule" id="MF_02120"/>
    </source>
</evidence>
<evidence type="ECO:0000256" key="4">
    <source>
        <dbReference type="ARBA" id="ARBA00023239"/>
    </source>
</evidence>
<dbReference type="OrthoDB" id="18565at2157"/>
<dbReference type="KEGG" id="hss:J7656_12275"/>
<keyword evidence="12" id="KW-1185">Reference proteome</keyword>
<evidence type="ECO:0000256" key="6">
    <source>
        <dbReference type="NCBIfam" id="TIGR01048"/>
    </source>
</evidence>
<dbReference type="PROSITE" id="PS00879">
    <property type="entry name" value="ODR_DC_2_2"/>
    <property type="match status" value="1"/>
</dbReference>
<dbReference type="NCBIfam" id="TIGR01048">
    <property type="entry name" value="lysA"/>
    <property type="match status" value="1"/>
</dbReference>
<feature type="binding site" evidence="5">
    <location>
        <position position="400"/>
    </location>
    <ligand>
        <name>substrate</name>
    </ligand>
</feature>
<dbReference type="PROSITE" id="PS00878">
    <property type="entry name" value="ODR_DC_2_1"/>
    <property type="match status" value="1"/>
</dbReference>
<keyword evidence="5 8" id="KW-0457">Lysine biosynthesis</keyword>
<dbReference type="Proteomes" id="UP000679341">
    <property type="component" value="Chromosome"/>
</dbReference>
<evidence type="ECO:0000256" key="7">
    <source>
        <dbReference type="PIRSR" id="PIRSR600183-50"/>
    </source>
</evidence>
<feature type="binding site" evidence="5">
    <location>
        <begin position="295"/>
        <end position="298"/>
    </location>
    <ligand>
        <name>pyridoxal 5'-phosphate</name>
        <dbReference type="ChEBI" id="CHEBI:597326"/>
    </ligand>
</feature>